<dbReference type="PANTHER" id="PTHR33452:SF1">
    <property type="entry name" value="INNER MEMBRANE PROTEIN YPHA-RELATED"/>
    <property type="match status" value="1"/>
</dbReference>
<evidence type="ECO:0000313" key="9">
    <source>
        <dbReference type="Proteomes" id="UP000274762"/>
    </source>
</evidence>
<protein>
    <submittedName>
        <fullName evidence="8">Putative oxidoreductase</fullName>
    </submittedName>
</protein>
<evidence type="ECO:0000256" key="1">
    <source>
        <dbReference type="ARBA" id="ARBA00004651"/>
    </source>
</evidence>
<evidence type="ECO:0000256" key="6">
    <source>
        <dbReference type="ARBA" id="ARBA00023136"/>
    </source>
</evidence>
<evidence type="ECO:0000313" key="8">
    <source>
        <dbReference type="EMBL" id="RKR97550.1"/>
    </source>
</evidence>
<feature type="transmembrane region" description="Helical" evidence="7">
    <location>
        <begin position="148"/>
        <end position="168"/>
    </location>
</feature>
<dbReference type="GO" id="GO:0005886">
    <property type="term" value="C:plasma membrane"/>
    <property type="evidence" value="ECO:0007669"/>
    <property type="project" value="UniProtKB-SubCell"/>
</dbReference>
<sequence length="176" mass="17705">MTRVRIEPDSATTHSGHSSVQLLLRAAIGGTMIAHGVKHGRSIDGTAGWFGSIGFRRPKLQAQTSAFVEVGSGAAIVAGAATPLAAAAVVGTMAVAARSVHVPNGFFITSEGWEYVANLAVGAVALAGIGPGRWSVDRALGLDTKVSGNHAAALAAGLGLVAAGAQLATFHRPEPH</sequence>
<dbReference type="OrthoDB" id="346004at2"/>
<dbReference type="PANTHER" id="PTHR33452">
    <property type="entry name" value="OXIDOREDUCTASE CATD-RELATED"/>
    <property type="match status" value="1"/>
</dbReference>
<evidence type="ECO:0000256" key="3">
    <source>
        <dbReference type="ARBA" id="ARBA00022475"/>
    </source>
</evidence>
<gene>
    <name evidence="8" type="ORF">DFJ75_4435</name>
</gene>
<keyword evidence="4 7" id="KW-0812">Transmembrane</keyword>
<evidence type="ECO:0000256" key="5">
    <source>
        <dbReference type="ARBA" id="ARBA00022989"/>
    </source>
</evidence>
<comment type="caution">
    <text evidence="8">The sequence shown here is derived from an EMBL/GenBank/DDBJ whole genome shotgun (WGS) entry which is preliminary data.</text>
</comment>
<accession>A0A495K8A2</accession>
<dbReference type="InterPro" id="IPR051907">
    <property type="entry name" value="DoxX-like_oxidoreductase"/>
</dbReference>
<comment type="similarity">
    <text evidence="2">Belongs to the DoxX family.</text>
</comment>
<reference evidence="8 9" key="1">
    <citation type="submission" date="2018-10" db="EMBL/GenBank/DDBJ databases">
        <title>Sequencing the genomes of 1000 actinobacteria strains.</title>
        <authorList>
            <person name="Klenk H.-P."/>
        </authorList>
    </citation>
    <scope>NUCLEOTIDE SEQUENCE [LARGE SCALE GENOMIC DNA]</scope>
    <source>
        <strain evidence="8 9">DSM 44343</strain>
    </source>
</reference>
<keyword evidence="5 7" id="KW-1133">Transmembrane helix</keyword>
<evidence type="ECO:0000256" key="7">
    <source>
        <dbReference type="SAM" id="Phobius"/>
    </source>
</evidence>
<comment type="subcellular location">
    <subcellularLocation>
        <location evidence="1">Cell membrane</location>
        <topology evidence="1">Multi-pass membrane protein</topology>
    </subcellularLocation>
</comment>
<dbReference type="InterPro" id="IPR032808">
    <property type="entry name" value="DoxX"/>
</dbReference>
<proteinExistence type="inferred from homology"/>
<dbReference type="EMBL" id="RBKV01000001">
    <property type="protein sequence ID" value="RKR97550.1"/>
    <property type="molecule type" value="Genomic_DNA"/>
</dbReference>
<dbReference type="AlphaFoldDB" id="A0A495K8A2"/>
<organism evidence="8 9">
    <name type="scientific">Williamsia marianensis</name>
    <dbReference type="NCBI Taxonomy" id="85044"/>
    <lineage>
        <taxon>Bacteria</taxon>
        <taxon>Bacillati</taxon>
        <taxon>Actinomycetota</taxon>
        <taxon>Actinomycetes</taxon>
        <taxon>Mycobacteriales</taxon>
        <taxon>Nocardiaceae</taxon>
        <taxon>Williamsia</taxon>
    </lineage>
</organism>
<feature type="transmembrane region" description="Helical" evidence="7">
    <location>
        <begin position="115"/>
        <end position="136"/>
    </location>
</feature>
<dbReference type="Proteomes" id="UP000274762">
    <property type="component" value="Unassembled WGS sequence"/>
</dbReference>
<dbReference type="Pfam" id="PF07681">
    <property type="entry name" value="DoxX"/>
    <property type="match status" value="1"/>
</dbReference>
<evidence type="ECO:0000256" key="2">
    <source>
        <dbReference type="ARBA" id="ARBA00006679"/>
    </source>
</evidence>
<evidence type="ECO:0000256" key="4">
    <source>
        <dbReference type="ARBA" id="ARBA00022692"/>
    </source>
</evidence>
<dbReference type="RefSeq" id="WP_062794862.1">
    <property type="nucleotide sequence ID" value="NZ_CBCRXS010000007.1"/>
</dbReference>
<keyword evidence="3" id="KW-1003">Cell membrane</keyword>
<feature type="transmembrane region" description="Helical" evidence="7">
    <location>
        <begin position="66"/>
        <end position="95"/>
    </location>
</feature>
<keyword evidence="6 7" id="KW-0472">Membrane</keyword>
<name>A0A495K8A2_WILMA</name>